<sequence>MTQLCDQTLAHYARSALKLHGLELPKDAEARVIEQFLHVAAVAVPMLAHPLDAHEEPAPVNRP</sequence>
<dbReference type="RefSeq" id="WP_043352692.1">
    <property type="nucleotide sequence ID" value="NZ_CP010537.1"/>
</dbReference>
<organism evidence="1 2">
    <name type="scientific">Cupriavidus basilensis</name>
    <dbReference type="NCBI Taxonomy" id="68895"/>
    <lineage>
        <taxon>Bacteria</taxon>
        <taxon>Pseudomonadati</taxon>
        <taxon>Pseudomonadota</taxon>
        <taxon>Betaproteobacteria</taxon>
        <taxon>Burkholderiales</taxon>
        <taxon>Burkholderiaceae</taxon>
        <taxon>Cupriavidus</taxon>
    </lineage>
</organism>
<dbReference type="EMBL" id="CP010537">
    <property type="protein sequence ID" value="AJG21637.1"/>
    <property type="molecule type" value="Genomic_DNA"/>
</dbReference>
<keyword evidence="2" id="KW-1185">Reference proteome</keyword>
<proteinExistence type="predicted"/>
<dbReference type="InterPro" id="IPR025148">
    <property type="entry name" value="AtzG-like"/>
</dbReference>
<evidence type="ECO:0000313" key="2">
    <source>
        <dbReference type="Proteomes" id="UP000031843"/>
    </source>
</evidence>
<dbReference type="KEGG" id="cbw:RR42_s0039"/>
<dbReference type="STRING" id="68895.RR42_s0039"/>
<dbReference type="Pfam" id="PF13318">
    <property type="entry name" value="AtzG-like"/>
    <property type="match status" value="1"/>
</dbReference>
<dbReference type="Proteomes" id="UP000031843">
    <property type="component" value="Chromosome secondary"/>
</dbReference>
<name>A0A0C4Y8A2_9BURK</name>
<evidence type="ECO:0008006" key="3">
    <source>
        <dbReference type="Google" id="ProtNLM"/>
    </source>
</evidence>
<reference evidence="1 2" key="1">
    <citation type="journal article" date="2015" name="Genome Announc.">
        <title>Complete Genome Sequence of Cupriavidus basilensis 4G11, Isolated from the Oak Ridge Field Research Center Site.</title>
        <authorList>
            <person name="Ray J."/>
            <person name="Waters R.J."/>
            <person name="Skerker J.M."/>
            <person name="Kuehl J.V."/>
            <person name="Price M.N."/>
            <person name="Huang J."/>
            <person name="Chakraborty R."/>
            <person name="Arkin A.P."/>
            <person name="Deutschbauer A."/>
        </authorList>
    </citation>
    <scope>NUCLEOTIDE SEQUENCE [LARGE SCALE GENOMIC DNA]</scope>
    <source>
        <strain evidence="1">4G11</strain>
    </source>
</reference>
<evidence type="ECO:0000313" key="1">
    <source>
        <dbReference type="EMBL" id="AJG21637.1"/>
    </source>
</evidence>
<dbReference type="OrthoDB" id="9134382at2"/>
<protein>
    <recommendedName>
        <fullName evidence="3">DUF4089 domain-containing protein</fullName>
    </recommendedName>
</protein>
<gene>
    <name evidence="1" type="ORF">RR42_s0039</name>
</gene>
<accession>A0A0C4Y8A2</accession>
<dbReference type="AlphaFoldDB" id="A0A0C4Y8A2"/>